<feature type="compositionally biased region" description="Basic and acidic residues" evidence="1">
    <location>
        <begin position="56"/>
        <end position="65"/>
    </location>
</feature>
<evidence type="ECO:0000313" key="3">
    <source>
        <dbReference type="EMBL" id="XCH77570.1"/>
    </source>
</evidence>
<dbReference type="RefSeq" id="WP_350938948.1">
    <property type="nucleotide sequence ID" value="NZ_CP157762.1"/>
</dbReference>
<reference evidence="2" key="1">
    <citation type="submission" date="2024-01" db="EMBL/GenBank/DDBJ databases">
        <title>The genome sequence of Micromonospora mangrovi CCTCC AA 2012012.</title>
        <authorList>
            <person name="Gao J."/>
        </authorList>
    </citation>
    <scope>NUCLEOTIDE SEQUENCE</scope>
    <source>
        <strain evidence="2">CCTCC AA 2012012</strain>
    </source>
</reference>
<organism evidence="2">
    <name type="scientific">Micromonospora sp. CCTCC AA 2012012</name>
    <dbReference type="NCBI Taxonomy" id="3111921"/>
    <lineage>
        <taxon>Bacteria</taxon>
        <taxon>Bacillati</taxon>
        <taxon>Actinomycetota</taxon>
        <taxon>Actinomycetes</taxon>
        <taxon>Micromonosporales</taxon>
        <taxon>Micromonosporaceae</taxon>
        <taxon>Micromonospora</taxon>
    </lineage>
</organism>
<accession>A0AAU7MHB1</accession>
<reference evidence="3" key="2">
    <citation type="submission" date="2024-06" db="EMBL/GenBank/DDBJ databases">
        <title>Micromonospora mangrovi CCTCC AA 2012012 genome sequences.</title>
        <authorList>
            <person name="Gao J."/>
        </authorList>
    </citation>
    <scope>NUCLEOTIDE SEQUENCE</scope>
    <source>
        <strain evidence="3">CCTCC AA 2012012</strain>
    </source>
</reference>
<dbReference type="EMBL" id="CP159342">
    <property type="protein sequence ID" value="XCH77570.1"/>
    <property type="molecule type" value="Genomic_DNA"/>
</dbReference>
<proteinExistence type="predicted"/>
<dbReference type="EMBL" id="CP157762">
    <property type="protein sequence ID" value="XBP96859.1"/>
    <property type="molecule type" value="Genomic_DNA"/>
</dbReference>
<gene>
    <name evidence="3" type="ORF">ABUL08_09420</name>
    <name evidence="2" type="ORF">VK199_09375</name>
</gene>
<evidence type="ECO:0000313" key="2">
    <source>
        <dbReference type="EMBL" id="XBP96859.1"/>
    </source>
</evidence>
<name>A0AAU7MHB1_9ACTN</name>
<evidence type="ECO:0000256" key="1">
    <source>
        <dbReference type="SAM" id="MobiDB-lite"/>
    </source>
</evidence>
<feature type="region of interest" description="Disordered" evidence="1">
    <location>
        <begin position="45"/>
        <end position="65"/>
    </location>
</feature>
<sequence length="65" mass="7177">MVRSNAVFVEPSRVLPDTRTIRVVAVTSAPSAVTQRRDPARHIFVPDLPQRGGASLDDRSFVPTY</sequence>
<dbReference type="AlphaFoldDB" id="A0AAU7MHB1"/>
<protein>
    <submittedName>
        <fullName evidence="2">Uncharacterized protein</fullName>
    </submittedName>
</protein>